<sequence>MALTTATIAVLAKPVADLLKPVIDKLTSKINEELKLTYHHIFNSYGKYLENEYERHSRFTSIVFKNEQKRLDDYYIPLTLVKHTSGSDKTVEEKINSYPLKTVNKLNKLLIVDTAGMGKSTLLKYLFINCVKQKSGMPVFIELRKLSREKLLLDFIIEQLAEIDGSSERSLIINLLESGEFVFFFDGYDEIADSERPEVTANLQTFITKAPKNKYFITSRDEKGLIAFADFQRFTIKPLLREEAFCLLRKYAENNLAEKLVSKLEQPEYKNIEEFLVNPLLTSLLYKSFEYKAIIPLKRHIFYRQVFEALYESHDLTKEGGEFQRNKRSKLDIDAFEQVLRYLGYLSYREQKVEYTKDELLKFVDKAKQLAALPTAISSDIIHDLTHAVPLMIHEGNYIRWAHRSIQEYFSALCICRNMQGKQLEILLKYYKEVNFDSHINLVSLCADIESSYFRQSILKDILENLLKEFNSIYTNMPNKINRELIIKRKKLLVGNKLYLINAKSKELSEKLCDNLFRDLGGNNKFNFGGYHRHLDGNSQIFVFNTLISNSINVLHSQSIELFFIKKIKYSEGLDIIFNTYNGIDGVYEIDENQSTIVNQAEYFENINKLIECSIEWQFDEIAAQKLLEEINNEIDVQQEFLEL</sequence>
<dbReference type="eggNOG" id="COG5635">
    <property type="taxonomic scope" value="Bacteria"/>
</dbReference>
<keyword evidence="3" id="KW-1185">Reference proteome</keyword>
<dbReference type="InterPro" id="IPR007111">
    <property type="entry name" value="NACHT_NTPase"/>
</dbReference>
<name>G3IYK5_METTV</name>
<dbReference type="InterPro" id="IPR027417">
    <property type="entry name" value="P-loop_NTPase"/>
</dbReference>
<dbReference type="SUPFAM" id="SSF52540">
    <property type="entry name" value="P-loop containing nucleoside triphosphate hydrolases"/>
    <property type="match status" value="1"/>
</dbReference>
<dbReference type="PROSITE" id="PS50837">
    <property type="entry name" value="NACHT"/>
    <property type="match status" value="1"/>
</dbReference>
<protein>
    <submittedName>
        <fullName evidence="2">Putative signal transduction protein with Nacht domain</fullName>
    </submittedName>
</protein>
<dbReference type="OrthoDB" id="6875580at2"/>
<dbReference type="HOGENOM" id="CLU_025719_0_0_6"/>
<proteinExistence type="predicted"/>
<dbReference type="RefSeq" id="WP_006892302.1">
    <property type="nucleotide sequence ID" value="NZ_JH109153.1"/>
</dbReference>
<dbReference type="Gene3D" id="3.40.50.300">
    <property type="entry name" value="P-loop containing nucleotide triphosphate hydrolases"/>
    <property type="match status" value="1"/>
</dbReference>
<dbReference type="PANTHER" id="PTHR46844:SF1">
    <property type="entry name" value="SLR5058 PROTEIN"/>
    <property type="match status" value="1"/>
</dbReference>
<dbReference type="PANTHER" id="PTHR46844">
    <property type="entry name" value="SLR5058 PROTEIN"/>
    <property type="match status" value="1"/>
</dbReference>
<evidence type="ECO:0000313" key="3">
    <source>
        <dbReference type="Proteomes" id="UP000004664"/>
    </source>
</evidence>
<dbReference type="Proteomes" id="UP000004664">
    <property type="component" value="Unassembled WGS sequence"/>
</dbReference>
<evidence type="ECO:0000313" key="2">
    <source>
        <dbReference type="EMBL" id="EGW20053.1"/>
    </source>
</evidence>
<gene>
    <name evidence="2" type="ORF">Mettu_3179</name>
</gene>
<dbReference type="EMBL" id="JH109153">
    <property type="protein sequence ID" value="EGW20053.1"/>
    <property type="molecule type" value="Genomic_DNA"/>
</dbReference>
<reference evidence="2 3" key="1">
    <citation type="submission" date="2011-06" db="EMBL/GenBank/DDBJ databases">
        <title>Genomic sequence of Methylobacter tundripaludum SV96.</title>
        <authorList>
            <consortium name="US DOE Joint Genome Institute"/>
            <person name="Lucas S."/>
            <person name="Han J."/>
            <person name="Lapidus A."/>
            <person name="Cheng J.-F."/>
            <person name="Goodwin L."/>
            <person name="Pitluck S."/>
            <person name="Held B."/>
            <person name="Detter J.C."/>
            <person name="Han C."/>
            <person name="Tapia R."/>
            <person name="Land M."/>
            <person name="Hauser L."/>
            <person name="Kyrpides N."/>
            <person name="Ivanova N."/>
            <person name="Ovchinnikova G."/>
            <person name="Pagani I."/>
            <person name="Klotz M.G."/>
            <person name="Dispirito A.A."/>
            <person name="Murrell J.C."/>
            <person name="Dunfield P."/>
            <person name="Kalyuzhnaya M.G."/>
            <person name="Svenning M."/>
            <person name="Trotsenko Y.A."/>
            <person name="Stein L.Y."/>
            <person name="Woyke T."/>
        </authorList>
    </citation>
    <scope>NUCLEOTIDE SEQUENCE [LARGE SCALE GENOMIC DNA]</scope>
    <source>
        <strain evidence="3">ATCC BAA-1195 / DSM 17260 / SV96</strain>
    </source>
</reference>
<dbReference type="Pfam" id="PF05729">
    <property type="entry name" value="NACHT"/>
    <property type="match status" value="1"/>
</dbReference>
<dbReference type="AlphaFoldDB" id="G3IYK5"/>
<accession>G3IYK5</accession>
<dbReference type="STRING" id="697282.Mettu_3179"/>
<dbReference type="InterPro" id="IPR055036">
    <property type="entry name" value="SNaCT5"/>
</dbReference>
<dbReference type="Pfam" id="PF22711">
    <property type="entry name" value="SNaCT5"/>
    <property type="match status" value="1"/>
</dbReference>
<feature type="domain" description="NACHT" evidence="1">
    <location>
        <begin position="107"/>
        <end position="220"/>
    </location>
</feature>
<evidence type="ECO:0000259" key="1">
    <source>
        <dbReference type="PROSITE" id="PS50837"/>
    </source>
</evidence>
<organism evidence="2 3">
    <name type="scientific">Methylobacter tundripaludum (strain ATCC BAA-1195 / DSM 17260 / SV96)</name>
    <dbReference type="NCBI Taxonomy" id="697282"/>
    <lineage>
        <taxon>Bacteria</taxon>
        <taxon>Pseudomonadati</taxon>
        <taxon>Pseudomonadota</taxon>
        <taxon>Gammaproteobacteria</taxon>
        <taxon>Methylococcales</taxon>
        <taxon>Methylococcaceae</taxon>
        <taxon>Methylobacter</taxon>
    </lineage>
</organism>